<feature type="binding site" evidence="3">
    <location>
        <position position="72"/>
    </location>
    <ligand>
        <name>Cu cation</name>
        <dbReference type="ChEBI" id="CHEBI:23378"/>
    </ligand>
</feature>
<dbReference type="Gene3D" id="3.40.30.10">
    <property type="entry name" value="Glutaredoxin"/>
    <property type="match status" value="1"/>
</dbReference>
<dbReference type="CDD" id="cd02968">
    <property type="entry name" value="SCO"/>
    <property type="match status" value="1"/>
</dbReference>
<dbReference type="PANTHER" id="PTHR12151">
    <property type="entry name" value="ELECTRON TRANSPORT PROTIN SCO1/SENC FAMILY MEMBER"/>
    <property type="match status" value="1"/>
</dbReference>
<dbReference type="Pfam" id="PF02630">
    <property type="entry name" value="SCO1-SenC"/>
    <property type="match status" value="1"/>
</dbReference>
<dbReference type="Proteomes" id="UP000241158">
    <property type="component" value="Unassembled WGS sequence"/>
</dbReference>
<name>A0A2P7ANI7_9HYPH</name>
<feature type="disulfide bond" description="Redox-active" evidence="4">
    <location>
        <begin position="72"/>
        <end position="76"/>
    </location>
</feature>
<evidence type="ECO:0000256" key="4">
    <source>
        <dbReference type="PIRSR" id="PIRSR603782-2"/>
    </source>
</evidence>
<keyword evidence="6" id="KW-1185">Reference proteome</keyword>
<reference evidence="6" key="1">
    <citation type="submission" date="2017-11" db="EMBL/GenBank/DDBJ databases">
        <authorList>
            <person name="Kuznetsova I."/>
            <person name="Sazanova A."/>
            <person name="Chirak E."/>
            <person name="Safronova V."/>
            <person name="Willems A."/>
        </authorList>
    </citation>
    <scope>NUCLEOTIDE SEQUENCE [LARGE SCALE GENOMIC DNA]</scope>
    <source>
        <strain evidence="6">PEPV15</strain>
    </source>
</reference>
<dbReference type="InterPro" id="IPR003782">
    <property type="entry name" value="SCO1/SenC"/>
</dbReference>
<dbReference type="GO" id="GO:0046872">
    <property type="term" value="F:metal ion binding"/>
    <property type="evidence" value="ECO:0007669"/>
    <property type="project" value="UniProtKB-KW"/>
</dbReference>
<feature type="binding site" evidence="3">
    <location>
        <position position="76"/>
    </location>
    <ligand>
        <name>Cu cation</name>
        <dbReference type="ChEBI" id="CHEBI:23378"/>
    </ligand>
</feature>
<dbReference type="FunFam" id="3.40.30.10:FF:000013">
    <property type="entry name" value="Blast:Protein SCO1 homolog, mitochondrial"/>
    <property type="match status" value="1"/>
</dbReference>
<accession>A0A2P7ANI7</accession>
<feature type="binding site" evidence="3">
    <location>
        <position position="160"/>
    </location>
    <ligand>
        <name>Cu cation</name>
        <dbReference type="ChEBI" id="CHEBI:23378"/>
    </ligand>
</feature>
<comment type="similarity">
    <text evidence="1">Belongs to the SCO1/2 family.</text>
</comment>
<evidence type="ECO:0008006" key="7">
    <source>
        <dbReference type="Google" id="ProtNLM"/>
    </source>
</evidence>
<proteinExistence type="inferred from homology"/>
<evidence type="ECO:0000256" key="1">
    <source>
        <dbReference type="ARBA" id="ARBA00010996"/>
    </source>
</evidence>
<keyword evidence="3" id="KW-0479">Metal-binding</keyword>
<keyword evidence="4" id="KW-1015">Disulfide bond</keyword>
<dbReference type="AlphaFoldDB" id="A0A2P7ANI7"/>
<comment type="caution">
    <text evidence="5">The sequence shown here is derived from an EMBL/GenBank/DDBJ whole genome shotgun (WGS) entry which is preliminary data.</text>
</comment>
<sequence>MNRRLLPLLIVAIGLLAIAAGWIAFQASRQPANGSQGPFGTPFQLTTMDGEPITEAAFRQKPSAIFFGFTHCPEVCPTTLFELDGWLKKLGTEGTEINAYFVTVDPERDTVPVMKSYVSNVSDRITGVTGDPEKMAAMLKGYGVYARKVPVEGNNYTMDHTASIFLLDSEGGFFGTIAYGENPDTAVEKLKRLALES</sequence>
<protein>
    <recommendedName>
        <fullName evidence="7">SCO family protein</fullName>
    </recommendedName>
</protein>
<organism evidence="5 6">
    <name type="scientific">Phyllobacterium endophyticum</name>
    <dbReference type="NCBI Taxonomy" id="1149773"/>
    <lineage>
        <taxon>Bacteria</taxon>
        <taxon>Pseudomonadati</taxon>
        <taxon>Pseudomonadota</taxon>
        <taxon>Alphaproteobacteria</taxon>
        <taxon>Hyphomicrobiales</taxon>
        <taxon>Phyllobacteriaceae</taxon>
        <taxon>Phyllobacterium</taxon>
    </lineage>
</organism>
<dbReference type="EMBL" id="PGGN01000004">
    <property type="protein sequence ID" value="PSH55755.1"/>
    <property type="molecule type" value="Genomic_DNA"/>
</dbReference>
<keyword evidence="2 3" id="KW-0186">Copper</keyword>
<evidence type="ECO:0000256" key="2">
    <source>
        <dbReference type="ARBA" id="ARBA00023008"/>
    </source>
</evidence>
<gene>
    <name evidence="5" type="ORF">CU100_18950</name>
</gene>
<dbReference type="PANTHER" id="PTHR12151:SF25">
    <property type="entry name" value="LINALOOL DEHYDRATASE_ISOMERASE DOMAIN-CONTAINING PROTEIN"/>
    <property type="match status" value="1"/>
</dbReference>
<dbReference type="RefSeq" id="WP_106718165.1">
    <property type="nucleotide sequence ID" value="NZ_JACHXT010000001.1"/>
</dbReference>
<evidence type="ECO:0000256" key="3">
    <source>
        <dbReference type="PIRSR" id="PIRSR603782-1"/>
    </source>
</evidence>
<evidence type="ECO:0000313" key="5">
    <source>
        <dbReference type="EMBL" id="PSH55755.1"/>
    </source>
</evidence>
<evidence type="ECO:0000313" key="6">
    <source>
        <dbReference type="Proteomes" id="UP000241158"/>
    </source>
</evidence>
<dbReference type="SUPFAM" id="SSF52833">
    <property type="entry name" value="Thioredoxin-like"/>
    <property type="match status" value="1"/>
</dbReference>
<dbReference type="OrthoDB" id="9790194at2"/>
<dbReference type="InterPro" id="IPR036249">
    <property type="entry name" value="Thioredoxin-like_sf"/>
</dbReference>